<dbReference type="RefSeq" id="WP_341673241.1">
    <property type="nucleotide sequence ID" value="NZ_JBBYHV010000001.1"/>
</dbReference>
<evidence type="ECO:0000313" key="4">
    <source>
        <dbReference type="Proteomes" id="UP001497045"/>
    </source>
</evidence>
<dbReference type="InterPro" id="IPR007280">
    <property type="entry name" value="Peptidase_C_arc/bac"/>
</dbReference>
<proteinExistence type="predicted"/>
<keyword evidence="4" id="KW-1185">Reference proteome</keyword>
<reference evidence="3 4" key="1">
    <citation type="submission" date="2024-04" db="EMBL/GenBank/DDBJ databases">
        <title>Aurantiacibacter sp. DGU6 16S ribosomal RNA gene Genome sequencing and assembly.</title>
        <authorList>
            <person name="Park S."/>
        </authorList>
    </citation>
    <scope>NUCLEOTIDE SEQUENCE [LARGE SCALE GENOMIC DNA]</scope>
    <source>
        <strain evidence="3 4">DGU6</strain>
    </source>
</reference>
<evidence type="ECO:0000313" key="3">
    <source>
        <dbReference type="EMBL" id="MEL1250731.1"/>
    </source>
</evidence>
<dbReference type="EMBL" id="JBBYHV010000001">
    <property type="protein sequence ID" value="MEL1250731.1"/>
    <property type="molecule type" value="Genomic_DNA"/>
</dbReference>
<gene>
    <name evidence="3" type="ORF">AAEO60_08615</name>
</gene>
<organism evidence="3 4">
    <name type="scientific">Aurantiacibacter gilvus</name>
    <dbReference type="NCBI Taxonomy" id="3139141"/>
    <lineage>
        <taxon>Bacteria</taxon>
        <taxon>Pseudomonadati</taxon>
        <taxon>Pseudomonadota</taxon>
        <taxon>Alphaproteobacteria</taxon>
        <taxon>Sphingomonadales</taxon>
        <taxon>Erythrobacteraceae</taxon>
        <taxon>Aurantiacibacter</taxon>
    </lineage>
</organism>
<sequence length="400" mass="41857">MLKSIRYSMLLASASALLATPALAQVRDLDNEASDVRVFQGRVAGEPAVFYVTTPAEGSLVIDVLASGDLDPVVRVRDADSGETIAEDDDGGEGLNSRVTISGEASRRIVIEVDSYSADWAENGDEYGGSFDLRLSISNCTSSGGMAITYGASERGSICGSENLYTFMGEAGQMVEIAMIAEGDDLDPYLELRDAAGETIASNDDGGDSLNSLLRHTFEESGTYTIVATSYGDTTGDYRLRVRSQRAATAQLPLQMIGIDDEASGELVSGWAGDDSLGLTHIDYQLNDAARAAIASGNGEITIRMTSAGGGDADFGGSIDPYVEIGYDTPLGFAVIDADDDGAGDLNSLLPIDLGPIADNPGLLDMLRIRAQGFGGSAGAYTLTITEGMEPRASDSWGIE</sequence>
<dbReference type="Pfam" id="PF04151">
    <property type="entry name" value="PPC"/>
    <property type="match status" value="1"/>
</dbReference>
<accession>A0ABU9IE97</accession>
<evidence type="ECO:0000259" key="2">
    <source>
        <dbReference type="Pfam" id="PF04151"/>
    </source>
</evidence>
<protein>
    <submittedName>
        <fullName evidence="3">PPC domain-containing protein</fullName>
    </submittedName>
</protein>
<comment type="caution">
    <text evidence="3">The sequence shown here is derived from an EMBL/GenBank/DDBJ whole genome shotgun (WGS) entry which is preliminary data.</text>
</comment>
<keyword evidence="1" id="KW-0732">Signal</keyword>
<dbReference type="Gene3D" id="2.60.120.380">
    <property type="match status" value="2"/>
</dbReference>
<feature type="signal peptide" evidence="1">
    <location>
        <begin position="1"/>
        <end position="24"/>
    </location>
</feature>
<name>A0ABU9IE97_9SPHN</name>
<feature type="chain" id="PRO_5046042007" evidence="1">
    <location>
        <begin position="25"/>
        <end position="400"/>
    </location>
</feature>
<feature type="domain" description="Peptidase C-terminal archaeal/bacterial" evidence="2">
    <location>
        <begin position="163"/>
        <end position="228"/>
    </location>
</feature>
<evidence type="ECO:0000256" key="1">
    <source>
        <dbReference type="SAM" id="SignalP"/>
    </source>
</evidence>
<dbReference type="Proteomes" id="UP001497045">
    <property type="component" value="Unassembled WGS sequence"/>
</dbReference>